<dbReference type="RefSeq" id="WP_311332338.1">
    <property type="nucleotide sequence ID" value="NZ_JAVRHZ010000002.1"/>
</dbReference>
<dbReference type="PANTHER" id="PTHR30237">
    <property type="entry name" value="MURAMOYLTETRAPEPTIDE CARBOXYPEPTIDASE"/>
    <property type="match status" value="1"/>
</dbReference>
<evidence type="ECO:0000259" key="7">
    <source>
        <dbReference type="Pfam" id="PF17676"/>
    </source>
</evidence>
<dbReference type="SUPFAM" id="SSF141986">
    <property type="entry name" value="LD-carboxypeptidase A C-terminal domain-like"/>
    <property type="match status" value="1"/>
</dbReference>
<evidence type="ECO:0000256" key="3">
    <source>
        <dbReference type="ARBA" id="ARBA00022670"/>
    </source>
</evidence>
<dbReference type="InterPro" id="IPR027461">
    <property type="entry name" value="Carboxypeptidase_A_C_sf"/>
</dbReference>
<reference evidence="8 9" key="1">
    <citation type="submission" date="2023-09" db="EMBL/GenBank/DDBJ databases">
        <authorList>
            <person name="Rey-Velasco X."/>
        </authorList>
    </citation>
    <scope>NUCLEOTIDE SEQUENCE [LARGE SCALE GENOMIC DNA]</scope>
    <source>
        <strain evidence="8 9">W242</strain>
    </source>
</reference>
<evidence type="ECO:0000256" key="2">
    <source>
        <dbReference type="ARBA" id="ARBA00022645"/>
    </source>
</evidence>
<dbReference type="Pfam" id="PF02016">
    <property type="entry name" value="Peptidase_S66"/>
    <property type="match status" value="1"/>
</dbReference>
<evidence type="ECO:0000256" key="4">
    <source>
        <dbReference type="ARBA" id="ARBA00022801"/>
    </source>
</evidence>
<dbReference type="InterPro" id="IPR040921">
    <property type="entry name" value="Peptidase_S66C"/>
</dbReference>
<evidence type="ECO:0000256" key="5">
    <source>
        <dbReference type="ARBA" id="ARBA00022825"/>
    </source>
</evidence>
<dbReference type="InterPro" id="IPR027478">
    <property type="entry name" value="LdcA_N"/>
</dbReference>
<dbReference type="Proteomes" id="UP001254488">
    <property type="component" value="Unassembled WGS sequence"/>
</dbReference>
<feature type="domain" description="LD-carboxypeptidase N-terminal" evidence="6">
    <location>
        <begin position="14"/>
        <end position="128"/>
    </location>
</feature>
<dbReference type="Pfam" id="PF17676">
    <property type="entry name" value="Peptidase_S66C"/>
    <property type="match status" value="1"/>
</dbReference>
<comment type="caution">
    <text evidence="8">The sequence shown here is derived from an EMBL/GenBank/DDBJ whole genome shotgun (WGS) entry which is preliminary data.</text>
</comment>
<dbReference type="InterPro" id="IPR029062">
    <property type="entry name" value="Class_I_gatase-like"/>
</dbReference>
<organism evidence="8 9">
    <name type="scientific">Patiriisocius hiemis</name>
    <dbReference type="NCBI Taxonomy" id="3075604"/>
    <lineage>
        <taxon>Bacteria</taxon>
        <taxon>Pseudomonadati</taxon>
        <taxon>Bacteroidota</taxon>
        <taxon>Flavobacteriia</taxon>
        <taxon>Flavobacteriales</taxon>
        <taxon>Flavobacteriaceae</taxon>
        <taxon>Patiriisocius</taxon>
    </lineage>
</organism>
<protein>
    <submittedName>
        <fullName evidence="8">LD-carboxypeptidase</fullName>
    </submittedName>
</protein>
<evidence type="ECO:0000313" key="8">
    <source>
        <dbReference type="EMBL" id="MDT0555384.1"/>
    </source>
</evidence>
<gene>
    <name evidence="8" type="ORF">RM538_05170</name>
</gene>
<proteinExistence type="inferred from homology"/>
<dbReference type="InterPro" id="IPR040449">
    <property type="entry name" value="Peptidase_S66_N"/>
</dbReference>
<sequence>MVTPPYLKKGDTLAIVSSARKITERELEPAIELVSSWGLKVLLGETIGATENQFAGNDALRLQDLQEQIDNPEIKAIWCARGGYGTVRIIDKLDFTAFTRSPKWILGYSDVTTLHSHIHNLGFETLHAFMAGEVKSKKQTLLDELKQTLFGKKQSISYTSNDKLNRIGKATGKLVGGNLSILYSLCGSASALETEGAILFIEDLDEYLYHVDRMMQNLKRNGMLAKLAGLVVGGMNDMNDNTISFGKTAKEIIREAVADYNYPVCFNFPAGHVNENKTLILGRRSELIVTNKNVSLEFGT</sequence>
<dbReference type="SUPFAM" id="SSF52317">
    <property type="entry name" value="Class I glutamine amidotransferase-like"/>
    <property type="match status" value="1"/>
</dbReference>
<keyword evidence="9" id="KW-1185">Reference proteome</keyword>
<keyword evidence="4" id="KW-0378">Hydrolase</keyword>
<comment type="similarity">
    <text evidence="1">Belongs to the peptidase S66 family.</text>
</comment>
<dbReference type="CDD" id="cd07025">
    <property type="entry name" value="Peptidase_S66"/>
    <property type="match status" value="1"/>
</dbReference>
<keyword evidence="5" id="KW-0720">Serine protease</keyword>
<dbReference type="Gene3D" id="3.40.50.10740">
    <property type="entry name" value="Class I glutamine amidotransferase-like"/>
    <property type="match status" value="1"/>
</dbReference>
<name>A0ABU2YB17_9FLAO</name>
<keyword evidence="3" id="KW-0645">Protease</keyword>
<dbReference type="Gene3D" id="3.50.30.60">
    <property type="entry name" value="LD-carboxypeptidase A C-terminal domain-like"/>
    <property type="match status" value="1"/>
</dbReference>
<keyword evidence="2" id="KW-0121">Carboxypeptidase</keyword>
<evidence type="ECO:0000313" key="9">
    <source>
        <dbReference type="Proteomes" id="UP001254488"/>
    </source>
</evidence>
<evidence type="ECO:0000259" key="6">
    <source>
        <dbReference type="Pfam" id="PF02016"/>
    </source>
</evidence>
<dbReference type="EMBL" id="JAVRHZ010000002">
    <property type="protein sequence ID" value="MDT0555384.1"/>
    <property type="molecule type" value="Genomic_DNA"/>
</dbReference>
<feature type="domain" description="LD-carboxypeptidase C-terminal" evidence="7">
    <location>
        <begin position="171"/>
        <end position="287"/>
    </location>
</feature>
<dbReference type="PANTHER" id="PTHR30237:SF2">
    <property type="entry name" value="MUREIN TETRAPEPTIDE CARBOXYPEPTIDASE"/>
    <property type="match status" value="1"/>
</dbReference>
<accession>A0ABU2YB17</accession>
<evidence type="ECO:0000256" key="1">
    <source>
        <dbReference type="ARBA" id="ARBA00010233"/>
    </source>
</evidence>
<dbReference type="InterPro" id="IPR003507">
    <property type="entry name" value="S66_fam"/>
</dbReference>
<dbReference type="PIRSF" id="PIRSF028757">
    <property type="entry name" value="LD-carboxypeptidase"/>
    <property type="match status" value="1"/>
</dbReference>